<keyword evidence="2" id="KW-0413">Isomerase</keyword>
<dbReference type="SUPFAM" id="SSF51735">
    <property type="entry name" value="NAD(P)-binding Rossmann-fold domains"/>
    <property type="match status" value="1"/>
</dbReference>
<evidence type="ECO:0000256" key="3">
    <source>
        <dbReference type="ARBA" id="ARBA00023277"/>
    </source>
</evidence>
<keyword evidence="1" id="KW-0521">NADP</keyword>
<dbReference type="Gene3D" id="3.90.25.10">
    <property type="entry name" value="UDP-galactose 4-epimerase, domain 1"/>
    <property type="match status" value="1"/>
</dbReference>
<name>A0A060PW90_HELPX</name>
<dbReference type="PANTHER" id="PTHR43103:SF3">
    <property type="entry name" value="ADP-L-GLYCERO-D-MANNO-HEPTOSE-6-EPIMERASE"/>
    <property type="match status" value="1"/>
</dbReference>
<dbReference type="RefSeq" id="WP_041051590.1">
    <property type="nucleotide sequence ID" value="NZ_AP014523.1"/>
</dbReference>
<dbReference type="Proteomes" id="UP000031662">
    <property type="component" value="Chromosome"/>
</dbReference>
<dbReference type="InterPro" id="IPR036291">
    <property type="entry name" value="NAD(P)-bd_dom_sf"/>
</dbReference>
<dbReference type="Pfam" id="PF01370">
    <property type="entry name" value="Epimerase"/>
    <property type="match status" value="1"/>
</dbReference>
<keyword evidence="3" id="KW-0119">Carbohydrate metabolism</keyword>
<gene>
    <name evidence="5" type="ORF">NY40_1543</name>
</gene>
<dbReference type="InterPro" id="IPR001509">
    <property type="entry name" value="Epimerase_deHydtase"/>
</dbReference>
<dbReference type="NCBIfam" id="TIGR02197">
    <property type="entry name" value="heptose_epim"/>
    <property type="match status" value="1"/>
</dbReference>
<evidence type="ECO:0000313" key="6">
    <source>
        <dbReference type="Proteomes" id="UP000031662"/>
    </source>
</evidence>
<reference evidence="5 6" key="1">
    <citation type="submission" date="2013-11" db="EMBL/GenBank/DDBJ databases">
        <title>Estimation of Helicobacter pylori bacteriophage ecology using H. pylori isolates.</title>
        <authorList>
            <person name="Uchiyama J."/>
            <person name="Takemura-Uchiyama I."/>
            <person name="Ujihara T."/>
            <person name="Matsuzaki S."/>
        </authorList>
    </citation>
    <scope>NUCLEOTIDE SEQUENCE [LARGE SCALE GENOMIC DNA]</scope>
    <source>
        <strain evidence="5 6">NY40</strain>
    </source>
</reference>
<organism evidence="5 6">
    <name type="scientific">Helicobacter pylori NY40</name>
    <dbReference type="NCBI Taxonomy" id="1426844"/>
    <lineage>
        <taxon>Bacteria</taxon>
        <taxon>Pseudomonadati</taxon>
        <taxon>Campylobacterota</taxon>
        <taxon>Epsilonproteobacteria</taxon>
        <taxon>Campylobacterales</taxon>
        <taxon>Helicobacteraceae</taxon>
        <taxon>Helicobacter</taxon>
    </lineage>
</organism>
<accession>A0A060PW90</accession>
<proteinExistence type="predicted"/>
<dbReference type="Gene3D" id="3.40.50.720">
    <property type="entry name" value="NAD(P)-binding Rossmann-like Domain"/>
    <property type="match status" value="1"/>
</dbReference>
<dbReference type="GO" id="GO:0008712">
    <property type="term" value="F:ADP-glyceromanno-heptose 6-epimerase activity"/>
    <property type="evidence" value="ECO:0007669"/>
    <property type="project" value="InterPro"/>
</dbReference>
<dbReference type="AlphaFoldDB" id="A0A060PW90"/>
<dbReference type="InterPro" id="IPR011912">
    <property type="entry name" value="Heptose_epim"/>
</dbReference>
<dbReference type="PANTHER" id="PTHR43103">
    <property type="entry name" value="NUCLEOSIDE-DIPHOSPHATE-SUGAR EPIMERASE"/>
    <property type="match status" value="1"/>
</dbReference>
<evidence type="ECO:0000313" key="5">
    <source>
        <dbReference type="EMBL" id="BAO98548.1"/>
    </source>
</evidence>
<dbReference type="EMBL" id="AP014523">
    <property type="protein sequence ID" value="BAO98548.1"/>
    <property type="molecule type" value="Genomic_DNA"/>
</dbReference>
<evidence type="ECO:0000259" key="4">
    <source>
        <dbReference type="Pfam" id="PF01370"/>
    </source>
</evidence>
<dbReference type="GO" id="GO:0050661">
    <property type="term" value="F:NADP binding"/>
    <property type="evidence" value="ECO:0007669"/>
    <property type="project" value="InterPro"/>
</dbReference>
<dbReference type="GO" id="GO:0005975">
    <property type="term" value="P:carbohydrate metabolic process"/>
    <property type="evidence" value="ECO:0007669"/>
    <property type="project" value="InterPro"/>
</dbReference>
<protein>
    <submittedName>
        <fullName evidence="5">ADP-L-glycero-D-manno-heptose-6-epimerase</fullName>
    </submittedName>
</protein>
<sequence>MRYIDDGLENQTILITGGAGFVGSNLAFYFQENHPKAKVVILDKFRSNTLFSNNRPSSLGHFKNLIGFKGEVIIADINNPLDLRRLEKLHFDYLFHQAAVSDTTMLNQELVMKTNYQAFLNLLEIARPKKAKVIYASSAGVYGNTKAPNVVGSNESPENVYGFSKLCMDEFILSHSSDNIQVGLRYFNVYGPREFYKEKTASMVLQLALSAMAFKEVKLFEFGEQLRDFVYIEDVIQANVKAMKAQKSGVYNVGYSQARSYNEIVSILKEHLGDFKVSYIKNPYAFFQNHTQAHIEPTILDLDYTPLYDLESGIKDYLPHIHAIFKGQCA</sequence>
<evidence type="ECO:0000256" key="2">
    <source>
        <dbReference type="ARBA" id="ARBA00023235"/>
    </source>
</evidence>
<dbReference type="HOGENOM" id="CLU_007383_1_3_7"/>
<feature type="domain" description="NAD-dependent epimerase/dehydratase" evidence="4">
    <location>
        <begin position="13"/>
        <end position="254"/>
    </location>
</feature>
<evidence type="ECO:0000256" key="1">
    <source>
        <dbReference type="ARBA" id="ARBA00022857"/>
    </source>
</evidence>